<dbReference type="Proteomes" id="UP000031366">
    <property type="component" value="Unassembled WGS sequence"/>
</dbReference>
<evidence type="ECO:0000313" key="2">
    <source>
        <dbReference type="Proteomes" id="UP000031366"/>
    </source>
</evidence>
<proteinExistence type="predicted"/>
<dbReference type="STRING" id="29341.RSJ17_01610"/>
<gene>
    <name evidence="1" type="ORF">U732_2241</name>
</gene>
<dbReference type="AlphaFoldDB" id="A0A0C1TYM0"/>
<name>A0A0C1TYM0_9CLOT</name>
<dbReference type="OrthoDB" id="3395557at2"/>
<protein>
    <submittedName>
        <fullName evidence="1">Uncharacterized protein</fullName>
    </submittedName>
</protein>
<dbReference type="RefSeq" id="WP_039634478.1">
    <property type="nucleotide sequence ID" value="NZ_AYSO01000018.1"/>
</dbReference>
<keyword evidence="2" id="KW-1185">Reference proteome</keyword>
<organism evidence="1 2">
    <name type="scientific">Clostridium argentinense CDC 2741</name>
    <dbReference type="NCBI Taxonomy" id="1418104"/>
    <lineage>
        <taxon>Bacteria</taxon>
        <taxon>Bacillati</taxon>
        <taxon>Bacillota</taxon>
        <taxon>Clostridia</taxon>
        <taxon>Eubacteriales</taxon>
        <taxon>Clostridiaceae</taxon>
        <taxon>Clostridium</taxon>
    </lineage>
</organism>
<accession>A0A0C1TYM0</accession>
<reference evidence="1 2" key="1">
    <citation type="journal article" date="2015" name="Infect. Genet. Evol.">
        <title>Genomic sequences of six botulinum neurotoxin-producing strains representing three clostridial species illustrate the mobility and diversity of botulinum neurotoxin genes.</title>
        <authorList>
            <person name="Smith T.J."/>
            <person name="Hill K.K."/>
            <person name="Xie G."/>
            <person name="Foley B.T."/>
            <person name="Williamson C.H."/>
            <person name="Foster J.T."/>
            <person name="Johnson S.L."/>
            <person name="Chertkov O."/>
            <person name="Teshima H."/>
            <person name="Gibbons H.S."/>
            <person name="Johnsky L.A."/>
            <person name="Karavis M.A."/>
            <person name="Smith L.A."/>
        </authorList>
    </citation>
    <scope>NUCLEOTIDE SEQUENCE [LARGE SCALE GENOMIC DNA]</scope>
    <source>
        <strain evidence="1 2">CDC 2741</strain>
    </source>
</reference>
<dbReference type="EMBL" id="AYSO01000018">
    <property type="protein sequence ID" value="KIE45794.1"/>
    <property type="molecule type" value="Genomic_DNA"/>
</dbReference>
<evidence type="ECO:0000313" key="1">
    <source>
        <dbReference type="EMBL" id="KIE45794.1"/>
    </source>
</evidence>
<sequence>MNIITNLHKESRRYCIYHSAFWFNKYNHLFNSVDHRYYRTRNYVEYELEPLNDSLAREKILSSILNEIEKSIPEDFETIEELKKYIVYSCENAYIDINSYCMHSYSCGKEEIMHKAVEEEKEEFKSFIISLNEKRLRYSEPLFYRRVLKNEEAEEIKNRIVESRRNFRRNEDASLFGDYFFIDKKVTPKILRNILINHGIKKVYEIDTSKETHFEIDVDMFNPYGKVKNIDTDIGNPYERIDREKFFSSSDMDWVIYADHEDYIRIDGKWLIDDIISDVPEVKNMLNEYVYK</sequence>
<comment type="caution">
    <text evidence="1">The sequence shown here is derived from an EMBL/GenBank/DDBJ whole genome shotgun (WGS) entry which is preliminary data.</text>
</comment>